<dbReference type="InterPro" id="IPR013785">
    <property type="entry name" value="Aldolase_TIM"/>
</dbReference>
<comment type="caution">
    <text evidence="12">The sequence shown here is derived from an EMBL/GenBank/DDBJ whole genome shotgun (WGS) entry which is preliminary data.</text>
</comment>
<dbReference type="Gene3D" id="3.20.20.70">
    <property type="entry name" value="Aldolase class I"/>
    <property type="match status" value="1"/>
</dbReference>
<dbReference type="AlphaFoldDB" id="A0A1G2DGX3"/>
<feature type="binding site" evidence="10">
    <location>
        <position position="99"/>
    </location>
    <ligand>
        <name>substrate</name>
    </ligand>
</feature>
<evidence type="ECO:0000256" key="6">
    <source>
        <dbReference type="ARBA" id="ARBA00022975"/>
    </source>
</evidence>
<evidence type="ECO:0000256" key="7">
    <source>
        <dbReference type="ARBA" id="ARBA00023239"/>
    </source>
</evidence>
<evidence type="ECO:0000256" key="3">
    <source>
        <dbReference type="ARBA" id="ARBA00012321"/>
    </source>
</evidence>
<dbReference type="InterPro" id="IPR001754">
    <property type="entry name" value="OMPdeCOase_dom"/>
</dbReference>
<dbReference type="Pfam" id="PF00215">
    <property type="entry name" value="OMPdecase"/>
    <property type="match status" value="1"/>
</dbReference>
<name>A0A1G2DGX3_9BACT</name>
<dbReference type="PANTHER" id="PTHR32119">
    <property type="entry name" value="OROTIDINE 5'-PHOSPHATE DECARBOXYLASE"/>
    <property type="match status" value="1"/>
</dbReference>
<sequence length="206" mass="22368">MLTKKLTQSRYTKHIAGFKIHDLWDRYGPPIVTDLRKVGAKTVWLDLKLHDTPKTVRFRSLAARRGGADILSVHAGSGVRGVQAAVSSGLKIVAITVLTSLDKKEVQKIYGSSSAKTVQRLMVVATKAKVWGLVCSAEELDALPQERNMKIIVPGIQLKKKSGANQKRTGTPRAVLALDADYLVLGSAVTKTGNPLATFERLATKL</sequence>
<evidence type="ECO:0000256" key="9">
    <source>
        <dbReference type="PIRSR" id="PIRSR614732-1"/>
    </source>
</evidence>
<protein>
    <recommendedName>
        <fullName evidence="4">Orotidine 5'-phosphate decarboxylase</fullName>
        <ecNumber evidence="3">4.1.1.23</ecNumber>
    </recommendedName>
    <alternativeName>
        <fullName evidence="8">OMP decarboxylase</fullName>
    </alternativeName>
</protein>
<dbReference type="GO" id="GO:0044205">
    <property type="term" value="P:'de novo' UMP biosynthetic process"/>
    <property type="evidence" value="ECO:0007669"/>
    <property type="project" value="UniProtKB-UniPathway"/>
</dbReference>
<dbReference type="SMART" id="SM00934">
    <property type="entry name" value="OMPdecase"/>
    <property type="match status" value="1"/>
</dbReference>
<comment type="function">
    <text evidence="1">Catalyzes the decarboxylation of orotidine 5'-monophosphate (OMP) to uridine 5'-monophosphate (UMP).</text>
</comment>
<accession>A0A1G2DGX3</accession>
<keyword evidence="6" id="KW-0665">Pyrimidine biosynthesis</keyword>
<dbReference type="CDD" id="cd04725">
    <property type="entry name" value="OMP_decarboxylase_like"/>
    <property type="match status" value="1"/>
</dbReference>
<evidence type="ECO:0000256" key="10">
    <source>
        <dbReference type="PIRSR" id="PIRSR614732-2"/>
    </source>
</evidence>
<feature type="active site" description="For OMPdecase activity" evidence="9">
    <location>
        <position position="46"/>
    </location>
</feature>
<evidence type="ECO:0000256" key="2">
    <source>
        <dbReference type="ARBA" id="ARBA00004861"/>
    </source>
</evidence>
<reference evidence="12 13" key="1">
    <citation type="journal article" date="2016" name="Nat. Commun.">
        <title>Thousands of microbial genomes shed light on interconnected biogeochemical processes in an aquifer system.</title>
        <authorList>
            <person name="Anantharaman K."/>
            <person name="Brown C.T."/>
            <person name="Hug L.A."/>
            <person name="Sharon I."/>
            <person name="Castelle C.J."/>
            <person name="Probst A.J."/>
            <person name="Thomas B.C."/>
            <person name="Singh A."/>
            <person name="Wilkins M.J."/>
            <person name="Karaoz U."/>
            <person name="Brodie E.L."/>
            <person name="Williams K.H."/>
            <person name="Hubbard S.S."/>
            <person name="Banfield J.F."/>
        </authorList>
    </citation>
    <scope>NUCLEOTIDE SEQUENCE [LARGE SCALE GENOMIC DNA]</scope>
</reference>
<proteinExistence type="predicted"/>
<dbReference type="UniPathway" id="UPA00070">
    <property type="reaction ID" value="UER00120"/>
</dbReference>
<feature type="binding site" evidence="10">
    <location>
        <position position="186"/>
    </location>
    <ligand>
        <name>substrate</name>
    </ligand>
</feature>
<evidence type="ECO:0000313" key="12">
    <source>
        <dbReference type="EMBL" id="OGZ12672.1"/>
    </source>
</evidence>
<feature type="binding site" evidence="10">
    <location>
        <position position="19"/>
    </location>
    <ligand>
        <name>substrate</name>
    </ligand>
</feature>
<dbReference type="EMBL" id="MHLO01000016">
    <property type="protein sequence ID" value="OGZ12672.1"/>
    <property type="molecule type" value="Genomic_DNA"/>
</dbReference>
<feature type="binding site" evidence="10">
    <location>
        <position position="166"/>
    </location>
    <ligand>
        <name>substrate</name>
    </ligand>
</feature>
<feature type="active site" description="For OMPdecase activity" evidence="9">
    <location>
        <position position="51"/>
    </location>
</feature>
<evidence type="ECO:0000256" key="8">
    <source>
        <dbReference type="ARBA" id="ARBA00033428"/>
    </source>
</evidence>
<comment type="pathway">
    <text evidence="2">Pyrimidine metabolism; UMP biosynthesis via de novo pathway; UMP from orotate: step 2/2.</text>
</comment>
<dbReference type="GO" id="GO:0006207">
    <property type="term" value="P:'de novo' pyrimidine nucleobase biosynthetic process"/>
    <property type="evidence" value="ECO:0007669"/>
    <property type="project" value="InterPro"/>
</dbReference>
<evidence type="ECO:0000259" key="11">
    <source>
        <dbReference type="SMART" id="SM00934"/>
    </source>
</evidence>
<dbReference type="GO" id="GO:0005829">
    <property type="term" value="C:cytosol"/>
    <property type="evidence" value="ECO:0007669"/>
    <property type="project" value="TreeGrafter"/>
</dbReference>
<feature type="domain" description="Orotidine 5'-phosphate decarboxylase" evidence="11">
    <location>
        <begin position="11"/>
        <end position="202"/>
    </location>
</feature>
<gene>
    <name evidence="12" type="ORF">A3C93_06215</name>
</gene>
<dbReference type="GO" id="GO:0004590">
    <property type="term" value="F:orotidine-5'-phosphate decarboxylase activity"/>
    <property type="evidence" value="ECO:0007669"/>
    <property type="project" value="UniProtKB-EC"/>
</dbReference>
<dbReference type="Proteomes" id="UP000178636">
    <property type="component" value="Unassembled WGS sequence"/>
</dbReference>
<dbReference type="SUPFAM" id="SSF51366">
    <property type="entry name" value="Ribulose-phoshate binding barrel"/>
    <property type="match status" value="1"/>
</dbReference>
<organism evidence="12 13">
    <name type="scientific">Candidatus Lloydbacteria bacterium RIFCSPHIGHO2_02_FULL_54_17</name>
    <dbReference type="NCBI Taxonomy" id="1798664"/>
    <lineage>
        <taxon>Bacteria</taxon>
        <taxon>Candidatus Lloydiibacteriota</taxon>
    </lineage>
</organism>
<dbReference type="STRING" id="1798664.A3C93_06215"/>
<evidence type="ECO:0000256" key="5">
    <source>
        <dbReference type="ARBA" id="ARBA00022793"/>
    </source>
</evidence>
<keyword evidence="5" id="KW-0210">Decarboxylase</keyword>
<dbReference type="InterPro" id="IPR014732">
    <property type="entry name" value="OMPdecase"/>
</dbReference>
<feature type="active site" description="For OMPdecase activity" evidence="9">
    <location>
        <position position="48"/>
    </location>
</feature>
<dbReference type="PANTHER" id="PTHR32119:SF2">
    <property type="entry name" value="OROTIDINE 5'-PHOSPHATE DECARBOXYLASE"/>
    <property type="match status" value="1"/>
</dbReference>
<keyword evidence="7" id="KW-0456">Lyase</keyword>
<evidence type="ECO:0000313" key="13">
    <source>
        <dbReference type="Proteomes" id="UP000178636"/>
    </source>
</evidence>
<dbReference type="EC" id="4.1.1.23" evidence="3"/>
<evidence type="ECO:0000256" key="1">
    <source>
        <dbReference type="ARBA" id="ARBA00002356"/>
    </source>
</evidence>
<evidence type="ECO:0000256" key="4">
    <source>
        <dbReference type="ARBA" id="ARBA00021923"/>
    </source>
</evidence>
<dbReference type="InterPro" id="IPR011060">
    <property type="entry name" value="RibuloseP-bd_barrel"/>
</dbReference>